<reference evidence="1" key="1">
    <citation type="submission" date="2020-10" db="EMBL/GenBank/DDBJ databases">
        <authorList>
            <person name="Gilroy R."/>
        </authorList>
    </citation>
    <scope>NUCLEOTIDE SEQUENCE</scope>
    <source>
        <strain evidence="1">517</strain>
    </source>
</reference>
<organism evidence="1 2">
    <name type="scientific">Candidatus Stercoripulliclostridium pullicola</name>
    <dbReference type="NCBI Taxonomy" id="2840953"/>
    <lineage>
        <taxon>Bacteria</taxon>
        <taxon>Bacillati</taxon>
        <taxon>Bacillota</taxon>
        <taxon>Clostridia</taxon>
        <taxon>Eubacteriales</taxon>
        <taxon>Candidatus Stercoripulliclostridium</taxon>
    </lineage>
</organism>
<gene>
    <name evidence="1" type="ORF">IAB16_05395</name>
</gene>
<feature type="non-terminal residue" evidence="1">
    <location>
        <position position="100"/>
    </location>
</feature>
<dbReference type="SUPFAM" id="SSF51905">
    <property type="entry name" value="FAD/NAD(P)-binding domain"/>
    <property type="match status" value="1"/>
</dbReference>
<proteinExistence type="predicted"/>
<dbReference type="EMBL" id="JADINF010000138">
    <property type="protein sequence ID" value="MBO8424433.1"/>
    <property type="molecule type" value="Genomic_DNA"/>
</dbReference>
<reference evidence="1" key="2">
    <citation type="journal article" date="2021" name="PeerJ">
        <title>Extensive microbial diversity within the chicken gut microbiome revealed by metagenomics and culture.</title>
        <authorList>
            <person name="Gilroy R."/>
            <person name="Ravi A."/>
            <person name="Getino M."/>
            <person name="Pursley I."/>
            <person name="Horton D.L."/>
            <person name="Alikhan N.F."/>
            <person name="Baker D."/>
            <person name="Gharbi K."/>
            <person name="Hall N."/>
            <person name="Watson M."/>
            <person name="Adriaenssens E.M."/>
            <person name="Foster-Nyarko E."/>
            <person name="Jarju S."/>
            <person name="Secka A."/>
            <person name="Antonio M."/>
            <person name="Oren A."/>
            <person name="Chaudhuri R.R."/>
            <person name="La Ragione R."/>
            <person name="Hildebrand F."/>
            <person name="Pallen M.J."/>
        </authorList>
    </citation>
    <scope>NUCLEOTIDE SEQUENCE</scope>
    <source>
        <strain evidence="1">517</strain>
    </source>
</reference>
<dbReference type="AlphaFoldDB" id="A0A940DIU9"/>
<dbReference type="Proteomes" id="UP000727857">
    <property type="component" value="Unassembled WGS sequence"/>
</dbReference>
<dbReference type="Pfam" id="PF13450">
    <property type="entry name" value="NAD_binding_8"/>
    <property type="match status" value="1"/>
</dbReference>
<dbReference type="PRINTS" id="PR00419">
    <property type="entry name" value="ADXRDTASE"/>
</dbReference>
<protein>
    <submittedName>
        <fullName evidence="1">NAD(P)-binding protein</fullName>
    </submittedName>
</protein>
<comment type="caution">
    <text evidence="1">The sequence shown here is derived from an EMBL/GenBank/DDBJ whole genome shotgun (WGS) entry which is preliminary data.</text>
</comment>
<evidence type="ECO:0000313" key="2">
    <source>
        <dbReference type="Proteomes" id="UP000727857"/>
    </source>
</evidence>
<dbReference type="InterPro" id="IPR036188">
    <property type="entry name" value="FAD/NAD-bd_sf"/>
</dbReference>
<accession>A0A940DIU9</accession>
<sequence>MKELEGMKVIVAGAGIGGLAAAKELGKAGAEVTVYERADSVDEMRYPWHDDVQPEAFARAGLDVPEGSFRKKNWTFVTPDGAVRRMYEAEEKADFSVWRR</sequence>
<name>A0A940DIU9_9FIRM</name>
<evidence type="ECO:0000313" key="1">
    <source>
        <dbReference type="EMBL" id="MBO8424433.1"/>
    </source>
</evidence>
<dbReference type="Gene3D" id="3.50.50.60">
    <property type="entry name" value="FAD/NAD(P)-binding domain"/>
    <property type="match status" value="1"/>
</dbReference>